<keyword evidence="3" id="KW-1185">Reference proteome</keyword>
<reference evidence="2 3" key="1">
    <citation type="journal article" date="2018" name="Biotechnol. Biofuels">
        <title>Integrative visual omics of the white-rot fungus Polyporus brumalis exposes the biotechnological potential of its oxidative enzymes for delignifying raw plant biomass.</title>
        <authorList>
            <person name="Miyauchi S."/>
            <person name="Rancon A."/>
            <person name="Drula E."/>
            <person name="Hage H."/>
            <person name="Chaduli D."/>
            <person name="Favel A."/>
            <person name="Grisel S."/>
            <person name="Henrissat B."/>
            <person name="Herpoel-Gimbert I."/>
            <person name="Ruiz-Duenas F.J."/>
            <person name="Chevret D."/>
            <person name="Hainaut M."/>
            <person name="Lin J."/>
            <person name="Wang M."/>
            <person name="Pangilinan J."/>
            <person name="Lipzen A."/>
            <person name="Lesage-Meessen L."/>
            <person name="Navarro D."/>
            <person name="Riley R."/>
            <person name="Grigoriev I.V."/>
            <person name="Zhou S."/>
            <person name="Raouche S."/>
            <person name="Rosso M.N."/>
        </authorList>
    </citation>
    <scope>NUCLEOTIDE SEQUENCE [LARGE SCALE GENOMIC DNA]</scope>
    <source>
        <strain evidence="2 3">BRFM 1820</strain>
    </source>
</reference>
<accession>A0A371DAY1</accession>
<feature type="region of interest" description="Disordered" evidence="1">
    <location>
        <begin position="1"/>
        <end position="38"/>
    </location>
</feature>
<protein>
    <submittedName>
        <fullName evidence="2">Uncharacterized protein</fullName>
    </submittedName>
</protein>
<evidence type="ECO:0000313" key="3">
    <source>
        <dbReference type="Proteomes" id="UP000256964"/>
    </source>
</evidence>
<proteinExistence type="predicted"/>
<dbReference type="EMBL" id="KZ857403">
    <property type="protein sequence ID" value="RDX49699.1"/>
    <property type="molecule type" value="Genomic_DNA"/>
</dbReference>
<feature type="compositionally biased region" description="Basic and acidic residues" evidence="1">
    <location>
        <begin position="1"/>
        <end position="20"/>
    </location>
</feature>
<dbReference type="AlphaFoldDB" id="A0A371DAY1"/>
<organism evidence="2 3">
    <name type="scientific">Lentinus brumalis</name>
    <dbReference type="NCBI Taxonomy" id="2498619"/>
    <lineage>
        <taxon>Eukaryota</taxon>
        <taxon>Fungi</taxon>
        <taxon>Dikarya</taxon>
        <taxon>Basidiomycota</taxon>
        <taxon>Agaricomycotina</taxon>
        <taxon>Agaricomycetes</taxon>
        <taxon>Polyporales</taxon>
        <taxon>Polyporaceae</taxon>
        <taxon>Lentinus</taxon>
    </lineage>
</organism>
<dbReference type="Proteomes" id="UP000256964">
    <property type="component" value="Unassembled WGS sequence"/>
</dbReference>
<name>A0A371DAY1_9APHY</name>
<gene>
    <name evidence="2" type="ORF">OH76DRAFT_1418220</name>
</gene>
<evidence type="ECO:0000256" key="1">
    <source>
        <dbReference type="SAM" id="MobiDB-lite"/>
    </source>
</evidence>
<evidence type="ECO:0000313" key="2">
    <source>
        <dbReference type="EMBL" id="RDX49699.1"/>
    </source>
</evidence>
<sequence>MSNPDRDDGAPNARRGDAHYYEPQNADASPPASSLSTPRISYHMLPEEDDFSTTTTLVRGMPSDEDTAVLPPSPVLTIEDPILPVDPFFTPYTPALWPMIFWLDEDANAFFLPPPAISEASSEPLHLDGNAMVADAASRANADDGEAASPARSADALAHACHEESSRGVAWAQYRAPDHFDMYHTSPLLIALAKDDARKTL</sequence>